<dbReference type="PANTHER" id="PTHR34322">
    <property type="entry name" value="TRANSPOSASE, Y1_TNP DOMAIN-CONTAINING"/>
    <property type="match status" value="1"/>
</dbReference>
<gene>
    <name evidence="2" type="ORF">CP960_10255</name>
</gene>
<dbReference type="Gene3D" id="3.30.70.1290">
    <property type="entry name" value="Transposase IS200-like"/>
    <property type="match status" value="1"/>
</dbReference>
<dbReference type="SUPFAM" id="SSF143422">
    <property type="entry name" value="Transposase IS200-like"/>
    <property type="match status" value="1"/>
</dbReference>
<dbReference type="RefSeq" id="WP_101185334.1">
    <property type="nucleotide sequence ID" value="NZ_CP031218.1"/>
</dbReference>
<reference evidence="2 3" key="1">
    <citation type="submission" date="2017-09" db="EMBL/GenBank/DDBJ databases">
        <title>Genomics of the genus Arcobacter.</title>
        <authorList>
            <person name="Perez-Cataluna A."/>
            <person name="Figueras M.J."/>
            <person name="Salas-Masso N."/>
        </authorList>
    </citation>
    <scope>NUCLEOTIDE SEQUENCE [LARGE SCALE GENOMIC DNA]</scope>
    <source>
        <strain evidence="2 3">DSM 18005</strain>
    </source>
</reference>
<evidence type="ECO:0000259" key="1">
    <source>
        <dbReference type="SMART" id="SM01321"/>
    </source>
</evidence>
<dbReference type="Pfam" id="PF01797">
    <property type="entry name" value="Y1_Tnp"/>
    <property type="match status" value="1"/>
</dbReference>
<evidence type="ECO:0000313" key="2">
    <source>
        <dbReference type="EMBL" id="PKI80321.1"/>
    </source>
</evidence>
<dbReference type="AlphaFoldDB" id="A0A2N1J1A6"/>
<dbReference type="SMART" id="SM01321">
    <property type="entry name" value="Y1_Tnp"/>
    <property type="match status" value="1"/>
</dbReference>
<accession>A0A2N1J1A6</accession>
<dbReference type="GO" id="GO:0006313">
    <property type="term" value="P:DNA transposition"/>
    <property type="evidence" value="ECO:0007669"/>
    <property type="project" value="InterPro"/>
</dbReference>
<keyword evidence="3" id="KW-1185">Reference proteome</keyword>
<dbReference type="InterPro" id="IPR002686">
    <property type="entry name" value="Transposase_17"/>
</dbReference>
<dbReference type="Proteomes" id="UP000233248">
    <property type="component" value="Unassembled WGS sequence"/>
</dbReference>
<name>A0A2N1J1A6_9BACT</name>
<dbReference type="InterPro" id="IPR036515">
    <property type="entry name" value="Transposase_17_sf"/>
</dbReference>
<feature type="domain" description="Transposase IS200-like" evidence="1">
    <location>
        <begin position="20"/>
        <end position="125"/>
    </location>
</feature>
<sequence>MKDGKNKKNSNTKSTPSCYTKRCSLYEHFFKDEDYQHYKELLFTQCKIHGLKVVSYCLMTNHVHLIAIPKNKESLSKAIGETHRLYTKKINFEQKVKGHFFQERFYSTPLDEDHFLYALKYVEQNPAKAGMVKYPWDYK</sequence>
<proteinExistence type="predicted"/>
<dbReference type="GO" id="GO:0003677">
    <property type="term" value="F:DNA binding"/>
    <property type="evidence" value="ECO:0007669"/>
    <property type="project" value="InterPro"/>
</dbReference>
<organism evidence="2 3">
    <name type="scientific">Malaciobacter halophilus</name>
    <dbReference type="NCBI Taxonomy" id="197482"/>
    <lineage>
        <taxon>Bacteria</taxon>
        <taxon>Pseudomonadati</taxon>
        <taxon>Campylobacterota</taxon>
        <taxon>Epsilonproteobacteria</taxon>
        <taxon>Campylobacterales</taxon>
        <taxon>Arcobacteraceae</taxon>
        <taxon>Malaciobacter</taxon>
    </lineage>
</organism>
<protein>
    <recommendedName>
        <fullName evidence="1">Transposase IS200-like domain-containing protein</fullName>
    </recommendedName>
</protein>
<comment type="caution">
    <text evidence="2">The sequence shown here is derived from an EMBL/GenBank/DDBJ whole genome shotgun (WGS) entry which is preliminary data.</text>
</comment>
<evidence type="ECO:0000313" key="3">
    <source>
        <dbReference type="Proteomes" id="UP000233248"/>
    </source>
</evidence>
<dbReference type="GO" id="GO:0004803">
    <property type="term" value="F:transposase activity"/>
    <property type="evidence" value="ECO:0007669"/>
    <property type="project" value="InterPro"/>
</dbReference>
<dbReference type="OrthoDB" id="9800147at2"/>
<dbReference type="EMBL" id="NXIF01000038">
    <property type="protein sequence ID" value="PKI80321.1"/>
    <property type="molecule type" value="Genomic_DNA"/>
</dbReference>
<dbReference type="PANTHER" id="PTHR34322:SF2">
    <property type="entry name" value="TRANSPOSASE IS200-LIKE DOMAIN-CONTAINING PROTEIN"/>
    <property type="match status" value="1"/>
</dbReference>